<dbReference type="Proteomes" id="UP000261620">
    <property type="component" value="Unplaced"/>
</dbReference>
<evidence type="ECO:0000313" key="1">
    <source>
        <dbReference type="Ensembl" id="ENSMMOP00000017314.1"/>
    </source>
</evidence>
<dbReference type="STRING" id="94237.ENSMMOP00000017314"/>
<proteinExistence type="predicted"/>
<organism evidence="1 2">
    <name type="scientific">Mola mola</name>
    <name type="common">Ocean sunfish</name>
    <name type="synonym">Tetraodon mola</name>
    <dbReference type="NCBI Taxonomy" id="94237"/>
    <lineage>
        <taxon>Eukaryota</taxon>
        <taxon>Metazoa</taxon>
        <taxon>Chordata</taxon>
        <taxon>Craniata</taxon>
        <taxon>Vertebrata</taxon>
        <taxon>Euteleostomi</taxon>
        <taxon>Actinopterygii</taxon>
        <taxon>Neopterygii</taxon>
        <taxon>Teleostei</taxon>
        <taxon>Neoteleostei</taxon>
        <taxon>Acanthomorphata</taxon>
        <taxon>Eupercaria</taxon>
        <taxon>Tetraodontiformes</taxon>
        <taxon>Molidae</taxon>
        <taxon>Mola</taxon>
    </lineage>
</organism>
<reference evidence="1" key="2">
    <citation type="submission" date="2025-09" db="UniProtKB">
        <authorList>
            <consortium name="Ensembl"/>
        </authorList>
    </citation>
    <scope>IDENTIFICATION</scope>
</reference>
<accession>A0A3Q3X5L5</accession>
<protein>
    <submittedName>
        <fullName evidence="1">Uncharacterized protein</fullName>
    </submittedName>
</protein>
<name>A0A3Q3X5L5_MOLML</name>
<dbReference type="Ensembl" id="ENSMMOT00000017602.1">
    <property type="protein sequence ID" value="ENSMMOP00000017314.1"/>
    <property type="gene ID" value="ENSMMOG00000013179.1"/>
</dbReference>
<evidence type="ECO:0000313" key="2">
    <source>
        <dbReference type="Proteomes" id="UP000261620"/>
    </source>
</evidence>
<dbReference type="AlphaFoldDB" id="A0A3Q3X5L5"/>
<sequence length="48" mass="5702">LHSFIRRCTCPSISHNAICFYCIEEHHQGHDVEFIRHNRSVLLNKILI</sequence>
<keyword evidence="2" id="KW-1185">Reference proteome</keyword>
<reference evidence="1" key="1">
    <citation type="submission" date="2025-08" db="UniProtKB">
        <authorList>
            <consortium name="Ensembl"/>
        </authorList>
    </citation>
    <scope>IDENTIFICATION</scope>
</reference>